<accession>A0ABX1B9Q8</accession>
<keyword evidence="1" id="KW-0808">Transferase</keyword>
<dbReference type="CDD" id="cd02440">
    <property type="entry name" value="AdoMet_MTases"/>
    <property type="match status" value="1"/>
</dbReference>
<dbReference type="Gene3D" id="3.40.50.150">
    <property type="entry name" value="Vaccinia Virus protein VP39"/>
    <property type="match status" value="1"/>
</dbReference>
<dbReference type="InterPro" id="IPR029063">
    <property type="entry name" value="SAM-dependent_MTases_sf"/>
</dbReference>
<dbReference type="PANTHER" id="PTHR43861">
    <property type="entry name" value="TRANS-ACONITATE 2-METHYLTRANSFERASE-RELATED"/>
    <property type="match status" value="1"/>
</dbReference>
<feature type="domain" description="Methyltransferase" evidence="3">
    <location>
        <begin position="66"/>
        <end position="159"/>
    </location>
</feature>
<name>A0ABX1B9Q8_9ACTN</name>
<evidence type="ECO:0000259" key="3">
    <source>
        <dbReference type="Pfam" id="PF13649"/>
    </source>
</evidence>
<proteinExistence type="predicted"/>
<comment type="caution">
    <text evidence="4">The sequence shown here is derived from an EMBL/GenBank/DDBJ whole genome shotgun (WGS) entry which is preliminary data.</text>
</comment>
<evidence type="ECO:0000313" key="4">
    <source>
        <dbReference type="EMBL" id="NJP92509.1"/>
    </source>
</evidence>
<reference evidence="4 5" key="1">
    <citation type="submission" date="2020-03" db="EMBL/GenBank/DDBJ databases">
        <title>WGS of actinomycetes isolated from Thailand.</title>
        <authorList>
            <person name="Thawai C."/>
        </authorList>
    </citation>
    <scope>NUCLEOTIDE SEQUENCE [LARGE SCALE GENOMIC DNA]</scope>
    <source>
        <strain evidence="4 5">FMUSA5-5</strain>
    </source>
</reference>
<keyword evidence="5" id="KW-1185">Reference proteome</keyword>
<evidence type="ECO:0000256" key="2">
    <source>
        <dbReference type="SAM" id="MobiDB-lite"/>
    </source>
</evidence>
<feature type="region of interest" description="Disordered" evidence="2">
    <location>
        <begin position="255"/>
        <end position="274"/>
    </location>
</feature>
<dbReference type="InterPro" id="IPR041698">
    <property type="entry name" value="Methyltransf_25"/>
</dbReference>
<dbReference type="Pfam" id="PF13649">
    <property type="entry name" value="Methyltransf_25"/>
    <property type="match status" value="1"/>
</dbReference>
<dbReference type="Proteomes" id="UP000696294">
    <property type="component" value="Unassembled WGS sequence"/>
</dbReference>
<keyword evidence="4" id="KW-0489">Methyltransferase</keyword>
<feature type="compositionally biased region" description="Basic residues" evidence="2">
    <location>
        <begin position="265"/>
        <end position="274"/>
    </location>
</feature>
<organism evidence="4 5">
    <name type="scientific">Nonomuraea composti</name>
    <dbReference type="NCBI Taxonomy" id="2720023"/>
    <lineage>
        <taxon>Bacteria</taxon>
        <taxon>Bacillati</taxon>
        <taxon>Actinomycetota</taxon>
        <taxon>Actinomycetes</taxon>
        <taxon>Streptosporangiales</taxon>
        <taxon>Streptosporangiaceae</taxon>
        <taxon>Nonomuraea</taxon>
    </lineage>
</organism>
<sequence>MSLSDIGKDWTELGKNDPLWAVLTEPGRRHGKWSDAEFMATGIIQVNDDLDWLERHGISVPRGRALDFGCGAGRLTNALAKHFPEVVGVDIAEPMLREARRLDRSGGRVRFVHRAAPDLACCENDSFDLVYTDRVLQHLPPDLARGYLRELLRVARPGGAVVVGIPDRAKHPLVGLGARMIPPSVLRFVQRRVLRYPAPMRMHPMPRHDIAAVAAAHGGSLRGTKQYGRDPIWRHVRHVILMGGGVETGLLSAASAPAAAPARPPGRRRPVTQP</sequence>
<dbReference type="GO" id="GO:0008168">
    <property type="term" value="F:methyltransferase activity"/>
    <property type="evidence" value="ECO:0007669"/>
    <property type="project" value="UniProtKB-KW"/>
</dbReference>
<evidence type="ECO:0000256" key="1">
    <source>
        <dbReference type="ARBA" id="ARBA00022679"/>
    </source>
</evidence>
<dbReference type="RefSeq" id="WP_168011726.1">
    <property type="nucleotide sequence ID" value="NZ_JAATEP010000017.1"/>
</dbReference>
<dbReference type="EMBL" id="JAATEP010000017">
    <property type="protein sequence ID" value="NJP92509.1"/>
    <property type="molecule type" value="Genomic_DNA"/>
</dbReference>
<dbReference type="GO" id="GO:0032259">
    <property type="term" value="P:methylation"/>
    <property type="evidence" value="ECO:0007669"/>
    <property type="project" value="UniProtKB-KW"/>
</dbReference>
<evidence type="ECO:0000313" key="5">
    <source>
        <dbReference type="Proteomes" id="UP000696294"/>
    </source>
</evidence>
<dbReference type="SUPFAM" id="SSF53335">
    <property type="entry name" value="S-adenosyl-L-methionine-dependent methyltransferases"/>
    <property type="match status" value="1"/>
</dbReference>
<protein>
    <submittedName>
        <fullName evidence="4">Class I SAM-dependent methyltransferase</fullName>
    </submittedName>
</protein>
<gene>
    <name evidence="4" type="ORF">HCN51_24065</name>
</gene>